<proteinExistence type="predicted"/>
<dbReference type="AlphaFoldDB" id="A0A5C7H7S5"/>
<dbReference type="InterPro" id="IPR001878">
    <property type="entry name" value="Znf_CCHC"/>
</dbReference>
<dbReference type="GO" id="GO:0003676">
    <property type="term" value="F:nucleic acid binding"/>
    <property type="evidence" value="ECO:0007669"/>
    <property type="project" value="InterPro"/>
</dbReference>
<dbReference type="PROSITE" id="PS50158">
    <property type="entry name" value="ZF_CCHC"/>
    <property type="match status" value="1"/>
</dbReference>
<comment type="caution">
    <text evidence="4">The sequence shown here is derived from an EMBL/GenBank/DDBJ whole genome shotgun (WGS) entry which is preliminary data.</text>
</comment>
<feature type="compositionally biased region" description="Polar residues" evidence="2">
    <location>
        <begin position="118"/>
        <end position="132"/>
    </location>
</feature>
<keyword evidence="1" id="KW-0862">Zinc</keyword>
<organism evidence="4 5">
    <name type="scientific">Acer yangbiense</name>
    <dbReference type="NCBI Taxonomy" id="1000413"/>
    <lineage>
        <taxon>Eukaryota</taxon>
        <taxon>Viridiplantae</taxon>
        <taxon>Streptophyta</taxon>
        <taxon>Embryophyta</taxon>
        <taxon>Tracheophyta</taxon>
        <taxon>Spermatophyta</taxon>
        <taxon>Magnoliopsida</taxon>
        <taxon>eudicotyledons</taxon>
        <taxon>Gunneridae</taxon>
        <taxon>Pentapetalae</taxon>
        <taxon>rosids</taxon>
        <taxon>malvids</taxon>
        <taxon>Sapindales</taxon>
        <taxon>Sapindaceae</taxon>
        <taxon>Hippocastanoideae</taxon>
        <taxon>Acereae</taxon>
        <taxon>Acer</taxon>
    </lineage>
</organism>
<keyword evidence="5" id="KW-1185">Reference proteome</keyword>
<evidence type="ECO:0000313" key="5">
    <source>
        <dbReference type="Proteomes" id="UP000323000"/>
    </source>
</evidence>
<keyword evidence="1" id="KW-0863">Zinc-finger</keyword>
<dbReference type="Proteomes" id="UP000323000">
    <property type="component" value="Chromosome 10"/>
</dbReference>
<keyword evidence="1" id="KW-0479">Metal-binding</keyword>
<protein>
    <recommendedName>
        <fullName evidence="3">CCHC-type domain-containing protein</fullName>
    </recommendedName>
</protein>
<name>A0A5C7H7S5_9ROSI</name>
<dbReference type="SUPFAM" id="SSF57756">
    <property type="entry name" value="Retrovirus zinc finger-like domains"/>
    <property type="match status" value="1"/>
</dbReference>
<gene>
    <name evidence="4" type="ORF">EZV62_022196</name>
</gene>
<evidence type="ECO:0000256" key="1">
    <source>
        <dbReference type="PROSITE-ProRule" id="PRU00047"/>
    </source>
</evidence>
<dbReference type="OrthoDB" id="1748081at2759"/>
<evidence type="ECO:0000256" key="2">
    <source>
        <dbReference type="SAM" id="MobiDB-lite"/>
    </source>
</evidence>
<evidence type="ECO:0000259" key="3">
    <source>
        <dbReference type="PROSITE" id="PS50158"/>
    </source>
</evidence>
<dbReference type="GO" id="GO:0008270">
    <property type="term" value="F:zinc ion binding"/>
    <property type="evidence" value="ECO:0007669"/>
    <property type="project" value="UniProtKB-KW"/>
</dbReference>
<evidence type="ECO:0000313" key="4">
    <source>
        <dbReference type="EMBL" id="TXG53027.1"/>
    </source>
</evidence>
<sequence length="132" mass="14478">MAAISHSCSTSMVKDKVAEFIHQCLSKSAYLQTYRGMIHPIPDQKRWSEVPTCILIEGQTEHMNPPPRIIQPGKPRSQRRKELDEASKEGTSGTVVCRGCGNAGHNQRTCKSKKKNKTIGTSVGADSSKPSI</sequence>
<dbReference type="EMBL" id="VAHF01000010">
    <property type="protein sequence ID" value="TXG53027.1"/>
    <property type="molecule type" value="Genomic_DNA"/>
</dbReference>
<feature type="domain" description="CCHC-type" evidence="3">
    <location>
        <begin position="97"/>
        <end position="112"/>
    </location>
</feature>
<accession>A0A5C7H7S5</accession>
<feature type="compositionally biased region" description="Basic residues" evidence="2">
    <location>
        <begin position="108"/>
        <end position="117"/>
    </location>
</feature>
<dbReference type="InterPro" id="IPR036875">
    <property type="entry name" value="Znf_CCHC_sf"/>
</dbReference>
<reference evidence="5" key="1">
    <citation type="journal article" date="2019" name="Gigascience">
        <title>De novo genome assembly of the endangered Acer yangbiense, a plant species with extremely small populations endemic to Yunnan Province, China.</title>
        <authorList>
            <person name="Yang J."/>
            <person name="Wariss H.M."/>
            <person name="Tao L."/>
            <person name="Zhang R."/>
            <person name="Yun Q."/>
            <person name="Hollingsworth P."/>
            <person name="Dao Z."/>
            <person name="Luo G."/>
            <person name="Guo H."/>
            <person name="Ma Y."/>
            <person name="Sun W."/>
        </authorList>
    </citation>
    <scope>NUCLEOTIDE SEQUENCE [LARGE SCALE GENOMIC DNA]</scope>
    <source>
        <strain evidence="5">cv. Malutang</strain>
    </source>
</reference>
<feature type="region of interest" description="Disordered" evidence="2">
    <location>
        <begin position="57"/>
        <end position="132"/>
    </location>
</feature>